<accession>E3HA55</accession>
<dbReference type="Proteomes" id="UP000006875">
    <property type="component" value="Chromosome"/>
</dbReference>
<evidence type="ECO:0000256" key="1">
    <source>
        <dbReference type="SAM" id="SignalP"/>
    </source>
</evidence>
<keyword evidence="3" id="KW-1185">Reference proteome</keyword>
<dbReference type="AlphaFoldDB" id="E3HA55"/>
<dbReference type="RefSeq" id="WP_013388127.1">
    <property type="nucleotide sequence ID" value="NC_014632.1"/>
</dbReference>
<evidence type="ECO:0000313" key="3">
    <source>
        <dbReference type="Proteomes" id="UP000006875"/>
    </source>
</evidence>
<dbReference type="HOGENOM" id="CLU_1233679_0_0_0"/>
<dbReference type="KEGG" id="ipo:Ilyop_1689"/>
<dbReference type="OrthoDB" id="92529at2"/>
<protein>
    <recommendedName>
        <fullName evidence="4">Outer membrane protein beta-barrel domain-containing protein</fullName>
    </recommendedName>
</protein>
<dbReference type="EMBL" id="CP002281">
    <property type="protein sequence ID" value="ADO83460.1"/>
    <property type="molecule type" value="Genomic_DNA"/>
</dbReference>
<sequence>MKKFLILFFILISTTVFAEEKVEKENQYIIRLVHGEGSYSTFGNIISLQENIHDEQNSSLDGIQLEKYIARNLVNDSLDFTLFTSFFYHSQDIENPNGSYTSPETLSGIDTFQVNGGVKAYWKNFPWKNFVRTRVGLGEGISYVDEKLDLEIQNTNRKERKSDSYFLNYIDLTVAFNLRDITRWNALENYYAGIGVSHRSGIFGTINNVDGGSNFYTFFLEAEF</sequence>
<reference evidence="2 3" key="1">
    <citation type="journal article" date="2010" name="Stand. Genomic Sci.">
        <title>Complete genome sequence of Ilyobacter polytropus type strain (CuHbu1).</title>
        <authorList>
            <person name="Sikorski J."/>
            <person name="Chertkov O."/>
            <person name="Lapidus A."/>
            <person name="Nolan M."/>
            <person name="Lucas S."/>
            <person name="Del Rio T.G."/>
            <person name="Tice H."/>
            <person name="Cheng J.F."/>
            <person name="Tapia R."/>
            <person name="Han C."/>
            <person name="Goodwin L."/>
            <person name="Pitluck S."/>
            <person name="Liolios K."/>
            <person name="Ivanova N."/>
            <person name="Mavromatis K."/>
            <person name="Mikhailova N."/>
            <person name="Pati A."/>
            <person name="Chen A."/>
            <person name="Palaniappan K."/>
            <person name="Land M."/>
            <person name="Hauser L."/>
            <person name="Chang Y.J."/>
            <person name="Jeffries C.D."/>
            <person name="Brambilla E."/>
            <person name="Yasawong M."/>
            <person name="Rohde M."/>
            <person name="Pukall R."/>
            <person name="Spring S."/>
            <person name="Goker M."/>
            <person name="Woyke T."/>
            <person name="Bristow J."/>
            <person name="Eisen J.A."/>
            <person name="Markowitz V."/>
            <person name="Hugenholtz P."/>
            <person name="Kyrpides N.C."/>
            <person name="Klenk H.P."/>
        </authorList>
    </citation>
    <scope>NUCLEOTIDE SEQUENCE [LARGE SCALE GENOMIC DNA]</scope>
    <source>
        <strain evidence="3">ATCC 51220 / DSM 2926 / LMG 16218 / CuHBu1</strain>
    </source>
</reference>
<dbReference type="eggNOG" id="COG3713">
    <property type="taxonomic scope" value="Bacteria"/>
</dbReference>
<evidence type="ECO:0000313" key="2">
    <source>
        <dbReference type="EMBL" id="ADO83460.1"/>
    </source>
</evidence>
<keyword evidence="1" id="KW-0732">Signal</keyword>
<feature type="chain" id="PRO_5003171134" description="Outer membrane protein beta-barrel domain-containing protein" evidence="1">
    <location>
        <begin position="19"/>
        <end position="224"/>
    </location>
</feature>
<evidence type="ECO:0008006" key="4">
    <source>
        <dbReference type="Google" id="ProtNLM"/>
    </source>
</evidence>
<organism evidence="2 3">
    <name type="scientific">Ilyobacter polytropus (strain ATCC 51220 / DSM 2926 / LMG 16218 / CuHBu1)</name>
    <dbReference type="NCBI Taxonomy" id="572544"/>
    <lineage>
        <taxon>Bacteria</taxon>
        <taxon>Fusobacteriati</taxon>
        <taxon>Fusobacteriota</taxon>
        <taxon>Fusobacteriia</taxon>
        <taxon>Fusobacteriales</taxon>
        <taxon>Fusobacteriaceae</taxon>
        <taxon>Ilyobacter</taxon>
    </lineage>
</organism>
<dbReference type="STRING" id="572544.Ilyop_1689"/>
<proteinExistence type="predicted"/>
<feature type="signal peptide" evidence="1">
    <location>
        <begin position="1"/>
        <end position="18"/>
    </location>
</feature>
<gene>
    <name evidence="2" type="ordered locus">Ilyop_1689</name>
</gene>
<name>E3HA55_ILYPC</name>